<evidence type="ECO:0000256" key="1">
    <source>
        <dbReference type="SAM" id="MobiDB-lite"/>
    </source>
</evidence>
<sequence length="194" mass="20059">MTVEGPPAPSHRRESGRRTAILAGLTALAVLTGVLVALALQRGDAGTPSVQPPTLATPTPSEESEPAPPSEPEPESETEPEPEPEPEPESETEPETETQPETAPVARTLGVMVLNATRITGLAAQTSGTVSNAGWTVVGSGNARGSYPGDTIYYPAGGYEQAQLLAADLGIGRLMPNLADMPSNRLTVVLTSAR</sequence>
<keyword evidence="2" id="KW-0472">Membrane</keyword>
<reference evidence="4 5" key="1">
    <citation type="submission" date="2018-10" db="EMBL/GenBank/DDBJ databases">
        <title>Aeromicrobium sp. 9W16Y-2 whole genome shotgun sequence.</title>
        <authorList>
            <person name="Li F."/>
        </authorList>
    </citation>
    <scope>NUCLEOTIDE SEQUENCE [LARGE SCALE GENOMIC DNA]</scope>
    <source>
        <strain evidence="4 5">9W16Y-2</strain>
    </source>
</reference>
<protein>
    <submittedName>
        <fullName evidence="4">LytR family transcriptional regulator</fullName>
    </submittedName>
</protein>
<keyword evidence="5" id="KW-1185">Reference proteome</keyword>
<comment type="caution">
    <text evidence="4">The sequence shown here is derived from an EMBL/GenBank/DDBJ whole genome shotgun (WGS) entry which is preliminary data.</text>
</comment>
<dbReference type="AlphaFoldDB" id="A0A3L8PIN6"/>
<keyword evidence="2" id="KW-1133">Transmembrane helix</keyword>
<dbReference type="EMBL" id="RDBF01000011">
    <property type="protein sequence ID" value="RLV55040.1"/>
    <property type="molecule type" value="Genomic_DNA"/>
</dbReference>
<dbReference type="RefSeq" id="WP_121795042.1">
    <property type="nucleotide sequence ID" value="NZ_RDBF01000011.1"/>
</dbReference>
<feature type="region of interest" description="Disordered" evidence="1">
    <location>
        <begin position="43"/>
        <end position="106"/>
    </location>
</feature>
<feature type="transmembrane region" description="Helical" evidence="2">
    <location>
        <begin position="20"/>
        <end position="40"/>
    </location>
</feature>
<dbReference type="OrthoDB" id="4350621at2"/>
<accession>A0A3L8PIN6</accession>
<organism evidence="4 5">
    <name type="scientific">Aeromicrobium phragmitis</name>
    <dbReference type="NCBI Taxonomy" id="2478914"/>
    <lineage>
        <taxon>Bacteria</taxon>
        <taxon>Bacillati</taxon>
        <taxon>Actinomycetota</taxon>
        <taxon>Actinomycetes</taxon>
        <taxon>Propionibacteriales</taxon>
        <taxon>Nocardioidaceae</taxon>
        <taxon>Aeromicrobium</taxon>
    </lineage>
</organism>
<dbReference type="InterPro" id="IPR027381">
    <property type="entry name" value="LytR/CpsA/Psr_C"/>
</dbReference>
<evidence type="ECO:0000313" key="5">
    <source>
        <dbReference type="Proteomes" id="UP000282515"/>
    </source>
</evidence>
<keyword evidence="2" id="KW-0812">Transmembrane</keyword>
<feature type="domain" description="LytR/CpsA/Psr regulator C-terminal" evidence="3">
    <location>
        <begin position="110"/>
        <end position="192"/>
    </location>
</feature>
<evidence type="ECO:0000256" key="2">
    <source>
        <dbReference type="SAM" id="Phobius"/>
    </source>
</evidence>
<evidence type="ECO:0000259" key="3">
    <source>
        <dbReference type="Pfam" id="PF13399"/>
    </source>
</evidence>
<gene>
    <name evidence="4" type="ORF">D9V41_13165</name>
</gene>
<name>A0A3L8PIN6_9ACTN</name>
<proteinExistence type="predicted"/>
<feature type="compositionally biased region" description="Acidic residues" evidence="1">
    <location>
        <begin position="72"/>
        <end position="98"/>
    </location>
</feature>
<feature type="compositionally biased region" description="Low complexity" evidence="1">
    <location>
        <begin position="52"/>
        <end position="61"/>
    </location>
</feature>
<evidence type="ECO:0000313" key="4">
    <source>
        <dbReference type="EMBL" id="RLV55040.1"/>
    </source>
</evidence>
<dbReference type="Pfam" id="PF13399">
    <property type="entry name" value="LytR_C"/>
    <property type="match status" value="1"/>
</dbReference>
<dbReference type="Proteomes" id="UP000282515">
    <property type="component" value="Unassembled WGS sequence"/>
</dbReference>
<dbReference type="Gene3D" id="3.30.70.2390">
    <property type="match status" value="1"/>
</dbReference>